<dbReference type="EMBL" id="CAVMBE010000142">
    <property type="protein sequence ID" value="CAK4034854.1"/>
    <property type="molecule type" value="Genomic_DNA"/>
</dbReference>
<proteinExistence type="predicted"/>
<keyword evidence="4" id="KW-1185">Reference proteome</keyword>
<evidence type="ECO:0000259" key="2">
    <source>
        <dbReference type="Pfam" id="PF20150"/>
    </source>
</evidence>
<evidence type="ECO:0000313" key="3">
    <source>
        <dbReference type="EMBL" id="CAK4034854.1"/>
    </source>
</evidence>
<dbReference type="InterPro" id="IPR045518">
    <property type="entry name" value="2EXR"/>
</dbReference>
<evidence type="ECO:0000313" key="4">
    <source>
        <dbReference type="Proteomes" id="UP001296104"/>
    </source>
</evidence>
<protein>
    <recommendedName>
        <fullName evidence="2">2EXR domain-containing protein</fullName>
    </recommendedName>
</protein>
<dbReference type="Pfam" id="PF20150">
    <property type="entry name" value="2EXR"/>
    <property type="match status" value="1"/>
</dbReference>
<name>A0AAI9EFY6_9PEZI</name>
<reference evidence="3" key="1">
    <citation type="submission" date="2023-11" db="EMBL/GenBank/DDBJ databases">
        <authorList>
            <person name="Alioto T."/>
            <person name="Alioto T."/>
            <person name="Gomez Garrido J."/>
        </authorList>
    </citation>
    <scope>NUCLEOTIDE SEQUENCE</scope>
</reference>
<feature type="region of interest" description="Disordered" evidence="1">
    <location>
        <begin position="170"/>
        <end position="198"/>
    </location>
</feature>
<feature type="domain" description="2EXR" evidence="2">
    <location>
        <begin position="12"/>
        <end position="79"/>
    </location>
</feature>
<organism evidence="3 4">
    <name type="scientific">Lecanosticta acicola</name>
    <dbReference type="NCBI Taxonomy" id="111012"/>
    <lineage>
        <taxon>Eukaryota</taxon>
        <taxon>Fungi</taxon>
        <taxon>Dikarya</taxon>
        <taxon>Ascomycota</taxon>
        <taxon>Pezizomycotina</taxon>
        <taxon>Dothideomycetes</taxon>
        <taxon>Dothideomycetidae</taxon>
        <taxon>Mycosphaerellales</taxon>
        <taxon>Mycosphaerellaceae</taxon>
        <taxon>Lecanosticta</taxon>
    </lineage>
</organism>
<gene>
    <name evidence="3" type="ORF">LECACI_7A010012</name>
</gene>
<evidence type="ECO:0000256" key="1">
    <source>
        <dbReference type="SAM" id="MobiDB-lite"/>
    </source>
</evidence>
<sequence length="198" mass="21924">MASSDTSRPLLELPGEVRKRIWERVFAHHVVDLPPAPGNLNGGLPHTLDPAAPAILLVCKQTHAEAIGVYYRLSDFRAPHDFPLRMYLRQLPVAYFHLVQNISIELGRAIPNRRLNVQFSTTYIANLAQRTVLLLQQYLRDVDHPSARDITVRSAPPMTQINRMTAWVRGSRKLSHSPASSSTTTGGHLRAGSPGGLG</sequence>
<dbReference type="Proteomes" id="UP001296104">
    <property type="component" value="Unassembled WGS sequence"/>
</dbReference>
<dbReference type="PANTHER" id="PTHR42085:SF4">
    <property type="entry name" value="F-BOX DOMAIN-CONTAINING PROTEIN"/>
    <property type="match status" value="1"/>
</dbReference>
<accession>A0AAI9EFY6</accession>
<dbReference type="PANTHER" id="PTHR42085">
    <property type="entry name" value="F-BOX DOMAIN-CONTAINING PROTEIN"/>
    <property type="match status" value="1"/>
</dbReference>
<dbReference type="InterPro" id="IPR038883">
    <property type="entry name" value="AN11006-like"/>
</dbReference>
<comment type="caution">
    <text evidence="3">The sequence shown here is derived from an EMBL/GenBank/DDBJ whole genome shotgun (WGS) entry which is preliminary data.</text>
</comment>
<dbReference type="AlphaFoldDB" id="A0AAI9EFY6"/>
<feature type="compositionally biased region" description="Polar residues" evidence="1">
    <location>
        <begin position="177"/>
        <end position="186"/>
    </location>
</feature>